<reference evidence="10 11" key="1">
    <citation type="submission" date="2019-11" db="EMBL/GenBank/DDBJ databases">
        <authorList>
            <person name="Brisse S."/>
        </authorList>
    </citation>
    <scope>NUCLEOTIDE SEQUENCE [LARGE SCALE GENOMIC DNA]</scope>
    <source>
        <strain evidence="10">FRC0190</strain>
    </source>
</reference>
<sequence>MFWGRKTVATIEYVAYVTNVKQVIFGYVGLGGRRKGAVVFDATRAAFLGAAVFISVLLVASFFSPTQGRAVEPAPAGAPAQQGSLPNDALGSIEPIHDVDLGGADQQPPLPAPVDPDPTFNPQPPFVPGELREGFVDVGNGNIRRYLIHVGTNYRPHAPELTPVVFGFGGWKDTPEKFAEYSRFELTDFGANAIIIYPEGIARAWEGAPYAATRVGDDVHFVRTILNTIDADYRIDRGRVYAVGMSNGGGMAASLACHAPDLVAGVVGVSAAYYEPVVADCVPGAVATLDIHGTHDEVIAYQGGMRHGAPFLGAEQTVAGVAARNGCGPALPPRWIEGPAEHYGFAGCAAPVEHIRVLGQKHVWNGVPHATTLAWEFLHHQHK</sequence>
<accession>A0A6I8MBQ1</accession>
<proteinExistence type="predicted"/>
<evidence type="ECO:0000256" key="1">
    <source>
        <dbReference type="ARBA" id="ARBA00004613"/>
    </source>
</evidence>
<dbReference type="InterPro" id="IPR029058">
    <property type="entry name" value="AB_hydrolase_fold"/>
</dbReference>
<dbReference type="PANTHER" id="PTHR38050:SF2">
    <property type="entry name" value="FERULOYL ESTERASE C-RELATED"/>
    <property type="match status" value="1"/>
</dbReference>
<keyword evidence="9" id="KW-0472">Membrane</keyword>
<evidence type="ECO:0000313" key="11">
    <source>
        <dbReference type="Proteomes" id="UP000423525"/>
    </source>
</evidence>
<name>A0A6I8MBQ1_9CORY</name>
<evidence type="ECO:0000313" key="10">
    <source>
        <dbReference type="EMBL" id="VZH85093.1"/>
    </source>
</evidence>
<dbReference type="KEGG" id="crf:FRC0190_01075"/>
<keyword evidence="5" id="KW-0378">Hydrolase</keyword>
<keyword evidence="4" id="KW-0732">Signal</keyword>
<evidence type="ECO:0000256" key="9">
    <source>
        <dbReference type="SAM" id="Phobius"/>
    </source>
</evidence>
<keyword evidence="3" id="KW-0858">Xylan degradation</keyword>
<keyword evidence="6" id="KW-0119">Carbohydrate metabolism</keyword>
<dbReference type="GO" id="GO:0030600">
    <property type="term" value="F:feruloyl esterase activity"/>
    <property type="evidence" value="ECO:0007669"/>
    <property type="project" value="InterPro"/>
</dbReference>
<feature type="compositionally biased region" description="Low complexity" evidence="8">
    <location>
        <begin position="73"/>
        <end position="83"/>
    </location>
</feature>
<feature type="transmembrane region" description="Helical" evidence="9">
    <location>
        <begin position="42"/>
        <end position="63"/>
    </location>
</feature>
<keyword evidence="2" id="KW-0964">Secreted</keyword>
<feature type="region of interest" description="Disordered" evidence="8">
    <location>
        <begin position="96"/>
        <end position="126"/>
    </location>
</feature>
<keyword evidence="10" id="KW-0808">Transferase</keyword>
<protein>
    <submittedName>
        <fullName evidence="10">Sugar phosphotransferase</fullName>
    </submittedName>
</protein>
<dbReference type="SUPFAM" id="SSF53474">
    <property type="entry name" value="alpha/beta-Hydrolases"/>
    <property type="match status" value="1"/>
</dbReference>
<dbReference type="Gene3D" id="3.40.50.1820">
    <property type="entry name" value="alpha/beta hydrolase"/>
    <property type="match status" value="1"/>
</dbReference>
<dbReference type="InterPro" id="IPR010126">
    <property type="entry name" value="Esterase_phb"/>
</dbReference>
<gene>
    <name evidence="10" type="ORF">FRC0190_01075</name>
</gene>
<keyword evidence="9" id="KW-0812">Transmembrane</keyword>
<dbReference type="EMBL" id="LR738855">
    <property type="protein sequence ID" value="VZH85093.1"/>
    <property type="molecule type" value="Genomic_DNA"/>
</dbReference>
<dbReference type="GO" id="GO:0016740">
    <property type="term" value="F:transferase activity"/>
    <property type="evidence" value="ECO:0007669"/>
    <property type="project" value="UniProtKB-KW"/>
</dbReference>
<keyword evidence="9" id="KW-1133">Transmembrane helix</keyword>
<evidence type="ECO:0000256" key="3">
    <source>
        <dbReference type="ARBA" id="ARBA00022651"/>
    </source>
</evidence>
<evidence type="ECO:0000256" key="4">
    <source>
        <dbReference type="ARBA" id="ARBA00022729"/>
    </source>
</evidence>
<evidence type="ECO:0000256" key="8">
    <source>
        <dbReference type="SAM" id="MobiDB-lite"/>
    </source>
</evidence>
<comment type="subcellular location">
    <subcellularLocation>
        <location evidence="1">Secreted</location>
    </subcellularLocation>
</comment>
<dbReference type="AlphaFoldDB" id="A0A6I8MBQ1"/>
<dbReference type="PANTHER" id="PTHR38050">
    <property type="match status" value="1"/>
</dbReference>
<evidence type="ECO:0000256" key="5">
    <source>
        <dbReference type="ARBA" id="ARBA00022801"/>
    </source>
</evidence>
<dbReference type="GO" id="GO:0005576">
    <property type="term" value="C:extracellular region"/>
    <property type="evidence" value="ECO:0007669"/>
    <property type="project" value="UniProtKB-SubCell"/>
</dbReference>
<keyword evidence="7" id="KW-0624">Polysaccharide degradation</keyword>
<evidence type="ECO:0000256" key="7">
    <source>
        <dbReference type="ARBA" id="ARBA00023326"/>
    </source>
</evidence>
<feature type="compositionally biased region" description="Pro residues" evidence="8">
    <location>
        <begin position="108"/>
        <end position="126"/>
    </location>
</feature>
<dbReference type="InterPro" id="IPR043595">
    <property type="entry name" value="FaeB/C/D"/>
</dbReference>
<organism evidence="10 11">
    <name type="scientific">Corynebacterium rouxii</name>
    <dbReference type="NCBI Taxonomy" id="2719119"/>
    <lineage>
        <taxon>Bacteria</taxon>
        <taxon>Bacillati</taxon>
        <taxon>Actinomycetota</taxon>
        <taxon>Actinomycetes</taxon>
        <taxon>Mycobacteriales</taxon>
        <taxon>Corynebacteriaceae</taxon>
        <taxon>Corynebacterium</taxon>
    </lineage>
</organism>
<dbReference type="Pfam" id="PF10503">
    <property type="entry name" value="Esterase_PHB"/>
    <property type="match status" value="1"/>
</dbReference>
<evidence type="ECO:0000256" key="6">
    <source>
        <dbReference type="ARBA" id="ARBA00023277"/>
    </source>
</evidence>
<dbReference type="GO" id="GO:0045493">
    <property type="term" value="P:xylan catabolic process"/>
    <property type="evidence" value="ECO:0007669"/>
    <property type="project" value="UniProtKB-KW"/>
</dbReference>
<evidence type="ECO:0000256" key="2">
    <source>
        <dbReference type="ARBA" id="ARBA00022525"/>
    </source>
</evidence>
<feature type="region of interest" description="Disordered" evidence="8">
    <location>
        <begin position="70"/>
        <end position="89"/>
    </location>
</feature>
<dbReference type="Proteomes" id="UP000423525">
    <property type="component" value="Chromosome"/>
</dbReference>